<protein>
    <submittedName>
        <fullName evidence="3">Uncharacterized protein</fullName>
    </submittedName>
</protein>
<feature type="compositionally biased region" description="Basic and acidic residues" evidence="1">
    <location>
        <begin position="202"/>
        <end position="215"/>
    </location>
</feature>
<organism evidence="3 4">
    <name type="scientific">Stereocaulon virgatum</name>
    <dbReference type="NCBI Taxonomy" id="373712"/>
    <lineage>
        <taxon>Eukaryota</taxon>
        <taxon>Fungi</taxon>
        <taxon>Dikarya</taxon>
        <taxon>Ascomycota</taxon>
        <taxon>Pezizomycotina</taxon>
        <taxon>Lecanoromycetes</taxon>
        <taxon>OSLEUM clade</taxon>
        <taxon>Lecanoromycetidae</taxon>
        <taxon>Lecanorales</taxon>
        <taxon>Lecanorineae</taxon>
        <taxon>Stereocaulaceae</taxon>
        <taxon>Stereocaulon</taxon>
    </lineage>
</organism>
<dbReference type="Proteomes" id="UP001590950">
    <property type="component" value="Unassembled WGS sequence"/>
</dbReference>
<keyword evidence="2" id="KW-0812">Transmembrane</keyword>
<sequence length="257" mass="28770">MFITPIRVVTSLFHQHIPEDVNLLFFFIFMETPTGNRAQLLRQYRYPTPFPSLVLLLLVTQTWHNLVLAQLQQPSSLAVSASTLPASPTDVDLLLASPTNSDTSSISDLAPTVLSATDHANYTASTKDDGTSDKGILNYYFLFILVFVIIIFLVYWSIARRRKQRIANLRNHQQSALARDVDSWPGRGNRLGGRWRIMGAEVDPRAEEGLDERGEAPPPYLKEPEPAHNDGRAGLEMHDMGRDEGKLPEYEAGPSGR</sequence>
<evidence type="ECO:0000313" key="4">
    <source>
        <dbReference type="Proteomes" id="UP001590950"/>
    </source>
</evidence>
<feature type="transmembrane region" description="Helical" evidence="2">
    <location>
        <begin position="139"/>
        <end position="158"/>
    </location>
</feature>
<reference evidence="3 4" key="1">
    <citation type="submission" date="2024-09" db="EMBL/GenBank/DDBJ databases">
        <title>Rethinking Asexuality: The Enigmatic Case of Functional Sexual Genes in Lepraria (Stereocaulaceae).</title>
        <authorList>
            <person name="Doellman M."/>
            <person name="Sun Y."/>
            <person name="Barcenas-Pena A."/>
            <person name="Lumbsch H.T."/>
            <person name="Grewe F."/>
        </authorList>
    </citation>
    <scope>NUCLEOTIDE SEQUENCE [LARGE SCALE GENOMIC DNA]</scope>
    <source>
        <strain evidence="3 4">Mercado 3170</strain>
    </source>
</reference>
<name>A0ABR4AHS3_9LECA</name>
<feature type="compositionally biased region" description="Basic and acidic residues" evidence="1">
    <location>
        <begin position="222"/>
        <end position="249"/>
    </location>
</feature>
<dbReference type="EMBL" id="JBEFKJ010000007">
    <property type="protein sequence ID" value="KAL2045328.1"/>
    <property type="molecule type" value="Genomic_DNA"/>
</dbReference>
<keyword evidence="2" id="KW-0472">Membrane</keyword>
<evidence type="ECO:0000313" key="3">
    <source>
        <dbReference type="EMBL" id="KAL2045328.1"/>
    </source>
</evidence>
<keyword evidence="4" id="KW-1185">Reference proteome</keyword>
<proteinExistence type="predicted"/>
<comment type="caution">
    <text evidence="3">The sequence shown here is derived from an EMBL/GenBank/DDBJ whole genome shotgun (WGS) entry which is preliminary data.</text>
</comment>
<evidence type="ECO:0000256" key="2">
    <source>
        <dbReference type="SAM" id="Phobius"/>
    </source>
</evidence>
<feature type="region of interest" description="Disordered" evidence="1">
    <location>
        <begin position="202"/>
        <end position="257"/>
    </location>
</feature>
<evidence type="ECO:0000256" key="1">
    <source>
        <dbReference type="SAM" id="MobiDB-lite"/>
    </source>
</evidence>
<keyword evidence="2" id="KW-1133">Transmembrane helix</keyword>
<gene>
    <name evidence="3" type="ORF">N7G274_002411</name>
</gene>
<accession>A0ABR4AHS3</accession>